<name>A0A839SHB4_9SPHI</name>
<dbReference type="InterPro" id="IPR029058">
    <property type="entry name" value="AB_hydrolase_fold"/>
</dbReference>
<gene>
    <name evidence="4" type="ORF">FHS11_003119</name>
</gene>
<dbReference type="InterPro" id="IPR050565">
    <property type="entry name" value="LYPA1-2/EST-like"/>
</dbReference>
<evidence type="ECO:0000313" key="4">
    <source>
        <dbReference type="EMBL" id="MBB3056693.1"/>
    </source>
</evidence>
<dbReference type="SUPFAM" id="SSF53474">
    <property type="entry name" value="alpha/beta-Hydrolases"/>
    <property type="match status" value="1"/>
</dbReference>
<dbReference type="InterPro" id="IPR003140">
    <property type="entry name" value="PLipase/COase/thioEstase"/>
</dbReference>
<evidence type="ECO:0000313" key="5">
    <source>
        <dbReference type="Proteomes" id="UP000539265"/>
    </source>
</evidence>
<protein>
    <submittedName>
        <fullName evidence="4">Phospholipase/carboxylesterase</fullName>
    </submittedName>
</protein>
<evidence type="ECO:0000259" key="3">
    <source>
        <dbReference type="Pfam" id="PF02230"/>
    </source>
</evidence>
<organism evidence="4 5">
    <name type="scientific">Mucilaginibacter gotjawali</name>
    <dbReference type="NCBI Taxonomy" id="1550579"/>
    <lineage>
        <taxon>Bacteria</taxon>
        <taxon>Pseudomonadati</taxon>
        <taxon>Bacteroidota</taxon>
        <taxon>Sphingobacteriia</taxon>
        <taxon>Sphingobacteriales</taxon>
        <taxon>Sphingobacteriaceae</taxon>
        <taxon>Mucilaginibacter</taxon>
    </lineage>
</organism>
<comment type="caution">
    <text evidence="4">The sequence shown here is derived from an EMBL/GenBank/DDBJ whole genome shotgun (WGS) entry which is preliminary data.</text>
</comment>
<keyword evidence="5" id="KW-1185">Reference proteome</keyword>
<dbReference type="PANTHER" id="PTHR10655">
    <property type="entry name" value="LYSOPHOSPHOLIPASE-RELATED"/>
    <property type="match status" value="1"/>
</dbReference>
<accession>A0A839SHB4</accession>
<dbReference type="Gene3D" id="3.40.50.1820">
    <property type="entry name" value="alpha/beta hydrolase"/>
    <property type="match status" value="1"/>
</dbReference>
<dbReference type="OrthoDB" id="9764953at2"/>
<comment type="similarity">
    <text evidence="1">Belongs to the AB hydrolase superfamily. AB hydrolase 2 family.</text>
</comment>
<evidence type="ECO:0000256" key="1">
    <source>
        <dbReference type="ARBA" id="ARBA00006499"/>
    </source>
</evidence>
<reference evidence="4" key="1">
    <citation type="submission" date="2020-08" db="EMBL/GenBank/DDBJ databases">
        <title>Genomic Encyclopedia of Type Strains, Phase III (KMG-III): the genomes of soil and plant-associated and newly described type strains.</title>
        <authorList>
            <person name="Whitman W."/>
        </authorList>
    </citation>
    <scope>NUCLEOTIDE SEQUENCE [LARGE SCALE GENOMIC DNA]</scope>
    <source>
        <strain evidence="4">CECT 8628</strain>
    </source>
</reference>
<proteinExistence type="inferred from homology"/>
<dbReference type="AlphaFoldDB" id="A0A839SHB4"/>
<dbReference type="Proteomes" id="UP000539265">
    <property type="component" value="Unassembled WGS sequence"/>
</dbReference>
<keyword evidence="2" id="KW-0378">Hydrolase</keyword>
<evidence type="ECO:0000256" key="2">
    <source>
        <dbReference type="ARBA" id="ARBA00022801"/>
    </source>
</evidence>
<dbReference type="EMBL" id="JACHWX010000009">
    <property type="protein sequence ID" value="MBB3056693.1"/>
    <property type="molecule type" value="Genomic_DNA"/>
</dbReference>
<dbReference type="RefSeq" id="WP_096356181.1">
    <property type="nucleotide sequence ID" value="NZ_AP017313.1"/>
</dbReference>
<dbReference type="PANTHER" id="PTHR10655:SF17">
    <property type="entry name" value="LYSOPHOSPHOLIPASE-LIKE PROTEIN 1"/>
    <property type="match status" value="1"/>
</dbReference>
<dbReference type="Pfam" id="PF02230">
    <property type="entry name" value="Abhydrolase_2"/>
    <property type="match status" value="1"/>
</dbReference>
<sequence length="224" mass="24444">MVISTNQPNPVALQQDLVLQYLVKEPQPASSKKKALILMHGVGGNEENMYSLNGYFPGDLLLISARGPNALGGGRYAWFEVDFSTGKPVINEQQEAESRGLIHQFIRQVKQKYAVEDVYLGGFSQGAIMSCSVGLTAPETVKGIIAMSGRILQQIRPSVQPTPVLASLNIFVAHGLHDSVLPIAYGREAKAYLESLNVKLSYNEYPIAHQITAEEMADVVAWMG</sequence>
<feature type="domain" description="Phospholipase/carboxylesterase/thioesterase" evidence="3">
    <location>
        <begin position="28"/>
        <end position="220"/>
    </location>
</feature>
<dbReference type="GO" id="GO:0016787">
    <property type="term" value="F:hydrolase activity"/>
    <property type="evidence" value="ECO:0007669"/>
    <property type="project" value="UniProtKB-KW"/>
</dbReference>